<feature type="signal peptide" evidence="1">
    <location>
        <begin position="1"/>
        <end position="18"/>
    </location>
</feature>
<reference evidence="2" key="2">
    <citation type="submission" date="2020-09" db="EMBL/GenBank/DDBJ databases">
        <authorList>
            <person name="Sun Q."/>
            <person name="Kim S."/>
        </authorList>
    </citation>
    <scope>NUCLEOTIDE SEQUENCE</scope>
    <source>
        <strain evidence="2">KCTC 22169</strain>
    </source>
</reference>
<evidence type="ECO:0000313" key="3">
    <source>
        <dbReference type="Proteomes" id="UP000626148"/>
    </source>
</evidence>
<dbReference type="EMBL" id="BMXR01000002">
    <property type="protein sequence ID" value="GGX45353.1"/>
    <property type="molecule type" value="Genomic_DNA"/>
</dbReference>
<dbReference type="AlphaFoldDB" id="A0A918K543"/>
<gene>
    <name evidence="2" type="ORF">GCM10007392_10400</name>
</gene>
<proteinExistence type="predicted"/>
<accession>A0A918K543</accession>
<name>A0A918K543_9GAMM</name>
<comment type="caution">
    <text evidence="2">The sequence shown here is derived from an EMBL/GenBank/DDBJ whole genome shotgun (WGS) entry which is preliminary data.</text>
</comment>
<dbReference type="Proteomes" id="UP000626148">
    <property type="component" value="Unassembled WGS sequence"/>
</dbReference>
<keyword evidence="1" id="KW-0732">Signal</keyword>
<dbReference type="PROSITE" id="PS51257">
    <property type="entry name" value="PROKAR_LIPOPROTEIN"/>
    <property type="match status" value="1"/>
</dbReference>
<protein>
    <submittedName>
        <fullName evidence="2">Uncharacterized protein</fullName>
    </submittedName>
</protein>
<sequence>MIKPITTLAAAIAAVTLAGCDVQPQDASGEDTRKGLNGLAVDGRVAGGKVWADMNNNNKIDDFEPYAYTDSDGYYSYNPLTNTNYCALPVISDEYQRYCLIYGSSLDSIVIRIKGGTDLSTGERLKGVMSMASSISSSSVRSSTPLVLSPITTLLQGANSDNDRTSIRSALSITSDADLRLDFSTASDEKAKKFLANSIAVQTMMDVLTSSTEVTDTETTQINLINRIASQVATQSMAPNSLPSDNIAQIAEVVSTNTTTQTSVASRLAQLNAEIQKIETAVNTDAVNAQIKASEVISQLIKKETSNTDTDAVKKVLDSGINNLSSSLTTNLNDSTVEFDIASITNTLVDAGNDAVTNETDFDSTKVDSAVEDSKLASDTTWGGNWFVMRATAEDSDELAAGSYIAIHLSGNADSNSGSIGTCVNVSPSLDEGEAADPEEVFENEYIGGRWTKINNGMVSLTFNYEGQEFEGTMKAKVATAESGEYAGNRLYRFSSEIDGATEQGDLVLDVNAVSNLANVGKPGSASDCETKVNSTI</sequence>
<reference evidence="2" key="1">
    <citation type="journal article" date="2014" name="Int. J. Syst. Evol. Microbiol.">
        <title>Complete genome sequence of Corynebacterium casei LMG S-19264T (=DSM 44701T), isolated from a smear-ripened cheese.</title>
        <authorList>
            <consortium name="US DOE Joint Genome Institute (JGI-PGF)"/>
            <person name="Walter F."/>
            <person name="Albersmeier A."/>
            <person name="Kalinowski J."/>
            <person name="Ruckert C."/>
        </authorList>
    </citation>
    <scope>NUCLEOTIDE SEQUENCE</scope>
    <source>
        <strain evidence="2">KCTC 22169</strain>
    </source>
</reference>
<dbReference type="RefSeq" id="WP_189607430.1">
    <property type="nucleotide sequence ID" value="NZ_BMXR01000002.1"/>
</dbReference>
<evidence type="ECO:0000256" key="1">
    <source>
        <dbReference type="SAM" id="SignalP"/>
    </source>
</evidence>
<keyword evidence="3" id="KW-1185">Reference proteome</keyword>
<evidence type="ECO:0000313" key="2">
    <source>
        <dbReference type="EMBL" id="GGX45353.1"/>
    </source>
</evidence>
<dbReference type="SUPFAM" id="SSF117074">
    <property type="entry name" value="Hypothetical protein PA1324"/>
    <property type="match status" value="1"/>
</dbReference>
<organism evidence="2 3">
    <name type="scientific">Saccharospirillum salsuginis</name>
    <dbReference type="NCBI Taxonomy" id="418750"/>
    <lineage>
        <taxon>Bacteria</taxon>
        <taxon>Pseudomonadati</taxon>
        <taxon>Pseudomonadota</taxon>
        <taxon>Gammaproteobacteria</taxon>
        <taxon>Oceanospirillales</taxon>
        <taxon>Saccharospirillaceae</taxon>
        <taxon>Saccharospirillum</taxon>
    </lineage>
</organism>
<feature type="chain" id="PRO_5036987815" evidence="1">
    <location>
        <begin position="19"/>
        <end position="537"/>
    </location>
</feature>